<accession>A0A6J5A502</accession>
<dbReference type="RefSeq" id="WP_146014288.1">
    <property type="nucleotide sequence ID" value="NZ_CADIJZ010000002.1"/>
</dbReference>
<protein>
    <submittedName>
        <fullName evidence="1">Uncharacterized protein</fullName>
    </submittedName>
</protein>
<dbReference type="AlphaFoldDB" id="A0A6J5A502"/>
<sequence>MGDVVAMVACENLRATISKTCCVGNFLAARYLGCRGCKQGAERAGAKPRTAADIARDPHADAHVRSMAKNAFPCIRCGRGPADSKTVITHRLIWSCWCPSCDMRSRECLKNGGIGAINSKGGQSTKYRSLRATRLLVLMGDAKLVDLKPIVFADTIEARRFLDRLHPGWALAEVACADHPTIYLERE</sequence>
<reference evidence="1 2" key="1">
    <citation type="submission" date="2020-04" db="EMBL/GenBank/DDBJ databases">
        <authorList>
            <person name="De Canck E."/>
        </authorList>
    </citation>
    <scope>NUCLEOTIDE SEQUENCE [LARGE SCALE GENOMIC DNA]</scope>
    <source>
        <strain evidence="1 2">LMG 27174</strain>
    </source>
</reference>
<proteinExistence type="predicted"/>
<gene>
    <name evidence="1" type="ORF">LMG27174_00828</name>
</gene>
<evidence type="ECO:0000313" key="2">
    <source>
        <dbReference type="Proteomes" id="UP000494205"/>
    </source>
</evidence>
<organism evidence="1 2">
    <name type="scientific">Paraburkholderia rhynchosiae</name>
    <dbReference type="NCBI Taxonomy" id="487049"/>
    <lineage>
        <taxon>Bacteria</taxon>
        <taxon>Pseudomonadati</taxon>
        <taxon>Pseudomonadota</taxon>
        <taxon>Betaproteobacteria</taxon>
        <taxon>Burkholderiales</taxon>
        <taxon>Burkholderiaceae</taxon>
        <taxon>Paraburkholderia</taxon>
    </lineage>
</organism>
<name>A0A6J5A502_9BURK</name>
<dbReference type="Proteomes" id="UP000494205">
    <property type="component" value="Unassembled WGS sequence"/>
</dbReference>
<dbReference type="EMBL" id="CADIJZ010000002">
    <property type="protein sequence ID" value="CAB3645615.1"/>
    <property type="molecule type" value="Genomic_DNA"/>
</dbReference>
<evidence type="ECO:0000313" key="1">
    <source>
        <dbReference type="EMBL" id="CAB3645615.1"/>
    </source>
</evidence>